<proteinExistence type="predicted"/>
<gene>
    <name evidence="2" type="ORF">A1Q2_04690</name>
</gene>
<sequence length="750" mass="81009">MPPSTASTPVSSSVDDEVPPPPELAPLMAQQQEQVPELFSLEHLLRQAGYKETRVFTPEAEKLANRYKRQFSDEQAAELADLYASVGQKHNMEIRHMTQQHVPFRSSSSVLRSVVLQDTGANQAFKDGKRTNDREEDESWWGSMLINRAAETVGKSISAMSPPSNEGSLERINIGLGLAKGGNGVRKAKSNWELTRRHSTSGPDQEDIPPIPRLTQSDNTLTTPPRPSSAAFNASAPPAIDSVFTTPPRLTTGQPVFEDDEGFGCPLPMDYEIHGGSDDDMYNLGYTDSSGTNSAASSLGTQIEPRRMSASPPLRDAADVLAGLGLGPSDVSDALASAPPADLEDEDADPHEIALAEQEAAAIGQRILASTVEYDEDSDESDVLSPPPPALSIAPTRRTVAVSKPRTATLPYPATACPTTAIADAMGDLLTDPLPDRTPSVVASETKAKLRAAQSAPMLRSKSQPFLCISPALVAPPTLQIMAPVICDSQSDMAEDLPPLPTPAPAPQPTGFSSLALRAKKSLKALRSTFWAQQAEVPPPLPTPEDSFISNKTPILTPRLDWAMQGEHFAGWNDNKGHGFGRQRDSIDTMAEIGDPFANAGDVEIDYSKSFFYKPSTPPGPGGSSGHQGSPTPAGRMRRQRSVKTLRAQLLRPVAAPPVPQIPPMYRKGKGRLPTTPPLRNKNTQRPAFEVPKLALHSPNAWEEGRPPVEIILEGDEWDARSIVENWGSGIRRGRGKSPSYYDDDEDFFF</sequence>
<evidence type="ECO:0000313" key="2">
    <source>
        <dbReference type="EMBL" id="EKD01003.1"/>
    </source>
</evidence>
<dbReference type="EMBL" id="AMBO01000328">
    <property type="protein sequence ID" value="EKD01003.1"/>
    <property type="molecule type" value="Genomic_DNA"/>
</dbReference>
<accession>K1VVW8</accession>
<dbReference type="AlphaFoldDB" id="K1VVW8"/>
<feature type="region of interest" description="Disordered" evidence="1">
    <location>
        <begin position="1"/>
        <end position="32"/>
    </location>
</feature>
<reference evidence="2 3" key="1">
    <citation type="journal article" date="2012" name="Eukaryot. Cell">
        <title>Genome sequence of the Trichosporon asahii environmental strain CBS 8904.</title>
        <authorList>
            <person name="Yang R.Y."/>
            <person name="Li H.T."/>
            <person name="Zhu H."/>
            <person name="Zhou G.P."/>
            <person name="Wang M."/>
            <person name="Wang L."/>
        </authorList>
    </citation>
    <scope>NUCLEOTIDE SEQUENCE [LARGE SCALE GENOMIC DNA]</scope>
    <source>
        <strain evidence="2 3">CBS 8904</strain>
    </source>
</reference>
<dbReference type="InParanoid" id="K1VVW8"/>
<feature type="region of interest" description="Disordered" evidence="1">
    <location>
        <begin position="656"/>
        <end position="684"/>
    </location>
</feature>
<keyword evidence="3" id="KW-1185">Reference proteome</keyword>
<organism evidence="2 3">
    <name type="scientific">Trichosporon asahii var. asahii (strain CBS 8904)</name>
    <name type="common">Yeast</name>
    <dbReference type="NCBI Taxonomy" id="1220162"/>
    <lineage>
        <taxon>Eukaryota</taxon>
        <taxon>Fungi</taxon>
        <taxon>Dikarya</taxon>
        <taxon>Basidiomycota</taxon>
        <taxon>Agaricomycotina</taxon>
        <taxon>Tremellomycetes</taxon>
        <taxon>Trichosporonales</taxon>
        <taxon>Trichosporonaceae</taxon>
        <taxon>Trichosporon</taxon>
    </lineage>
</organism>
<dbReference type="OrthoDB" id="2536714at2759"/>
<feature type="compositionally biased region" description="Low complexity" evidence="1">
    <location>
        <begin position="228"/>
        <end position="239"/>
    </location>
</feature>
<feature type="compositionally biased region" description="Low complexity" evidence="1">
    <location>
        <begin position="1"/>
        <end position="13"/>
    </location>
</feature>
<protein>
    <submittedName>
        <fullName evidence="2">Uncharacterized protein</fullName>
    </submittedName>
</protein>
<evidence type="ECO:0000256" key="1">
    <source>
        <dbReference type="SAM" id="MobiDB-lite"/>
    </source>
</evidence>
<comment type="caution">
    <text evidence="2">The sequence shown here is derived from an EMBL/GenBank/DDBJ whole genome shotgun (WGS) entry which is preliminary data.</text>
</comment>
<feature type="region of interest" description="Disordered" evidence="1">
    <location>
        <begin position="611"/>
        <end position="642"/>
    </location>
</feature>
<feature type="region of interest" description="Disordered" evidence="1">
    <location>
        <begin position="180"/>
        <end position="248"/>
    </location>
</feature>
<dbReference type="Proteomes" id="UP000006757">
    <property type="component" value="Unassembled WGS sequence"/>
</dbReference>
<evidence type="ECO:0000313" key="3">
    <source>
        <dbReference type="Proteomes" id="UP000006757"/>
    </source>
</evidence>
<name>K1VVW8_TRIAC</name>
<dbReference type="eggNOG" id="ENOG502RBAD">
    <property type="taxonomic scope" value="Eukaryota"/>
</dbReference>
<dbReference type="HOGENOM" id="CLU_385425_0_0_1"/>
<feature type="compositionally biased region" description="Polar residues" evidence="1">
    <location>
        <begin position="214"/>
        <end position="223"/>
    </location>
</feature>